<feature type="transmembrane region" description="Helical" evidence="20">
    <location>
        <begin position="90"/>
        <end position="109"/>
    </location>
</feature>
<feature type="transmembrane region" description="Helical" evidence="20">
    <location>
        <begin position="165"/>
        <end position="185"/>
    </location>
</feature>
<evidence type="ECO:0000256" key="6">
    <source>
        <dbReference type="ARBA" id="ARBA00022516"/>
    </source>
</evidence>
<evidence type="ECO:0000256" key="13">
    <source>
        <dbReference type="ARBA" id="ARBA00023136"/>
    </source>
</evidence>
<evidence type="ECO:0000256" key="12">
    <source>
        <dbReference type="ARBA" id="ARBA00023098"/>
    </source>
</evidence>
<comment type="subcellular location">
    <subcellularLocation>
        <location evidence="3">Membrane</location>
        <topology evidence="3">Multi-pass membrane protein</topology>
    </subcellularLocation>
</comment>
<dbReference type="PANTHER" id="PTHR15362">
    <property type="entry name" value="PHOSPHATIDYLINOSITOL SYNTHASE"/>
    <property type="match status" value="1"/>
</dbReference>
<name>A0A6M2DM11_XENCH</name>
<evidence type="ECO:0000256" key="5">
    <source>
        <dbReference type="ARBA" id="ARBA00013212"/>
    </source>
</evidence>
<proteinExistence type="inferred from homology"/>
<keyword evidence="13 18" id="KW-0472">Membrane</keyword>
<dbReference type="GO" id="GO:0003881">
    <property type="term" value="F:CDP-diacylglycerol-inositol 3-phosphatidyltransferase activity"/>
    <property type="evidence" value="ECO:0007669"/>
    <property type="project" value="UniProtKB-UniRule"/>
</dbReference>
<evidence type="ECO:0000256" key="18">
    <source>
        <dbReference type="PIRNR" id="PIRNR000848"/>
    </source>
</evidence>
<keyword evidence="7 18" id="KW-0808">Transferase</keyword>
<keyword evidence="16 18" id="KW-1208">Phospholipid metabolism</keyword>
<dbReference type="InterPro" id="IPR014387">
    <property type="entry name" value="CDP_diag_ino_3_P_euk"/>
</dbReference>
<feature type="transmembrane region" description="Helical" evidence="20">
    <location>
        <begin position="140"/>
        <end position="159"/>
    </location>
</feature>
<comment type="catalytic activity">
    <reaction evidence="18">
        <text>a CDP-1,2-diacyl-sn-glycerol + myo-inositol = a 1,2-diacyl-sn-glycero-3-phospho-(1D-myo-inositol) + CMP + H(+)</text>
        <dbReference type="Rhea" id="RHEA:11580"/>
        <dbReference type="ChEBI" id="CHEBI:15378"/>
        <dbReference type="ChEBI" id="CHEBI:17268"/>
        <dbReference type="ChEBI" id="CHEBI:57880"/>
        <dbReference type="ChEBI" id="CHEBI:58332"/>
        <dbReference type="ChEBI" id="CHEBI:60377"/>
        <dbReference type="EC" id="2.7.8.11"/>
    </reaction>
</comment>
<keyword evidence="9" id="KW-0479">Metal-binding</keyword>
<evidence type="ECO:0000256" key="9">
    <source>
        <dbReference type="ARBA" id="ARBA00022723"/>
    </source>
</evidence>
<dbReference type="PIRSF" id="PIRSF000848">
    <property type="entry name" value="CDP_diag_ino_3_P"/>
    <property type="match status" value="1"/>
</dbReference>
<dbReference type="InterPro" id="IPR048254">
    <property type="entry name" value="CDP_ALCOHOL_P_TRANSF_CS"/>
</dbReference>
<organism evidence="21">
    <name type="scientific">Xenopsylla cheopis</name>
    <name type="common">Oriental rat flea</name>
    <name type="synonym">Pulex cheopis</name>
    <dbReference type="NCBI Taxonomy" id="163159"/>
    <lineage>
        <taxon>Eukaryota</taxon>
        <taxon>Metazoa</taxon>
        <taxon>Ecdysozoa</taxon>
        <taxon>Arthropoda</taxon>
        <taxon>Hexapoda</taxon>
        <taxon>Insecta</taxon>
        <taxon>Pterygota</taxon>
        <taxon>Neoptera</taxon>
        <taxon>Endopterygota</taxon>
        <taxon>Siphonaptera</taxon>
        <taxon>Pulicidae</taxon>
        <taxon>Xenopsyllinae</taxon>
        <taxon>Xenopsylla</taxon>
    </lineage>
</organism>
<evidence type="ECO:0000256" key="20">
    <source>
        <dbReference type="SAM" id="Phobius"/>
    </source>
</evidence>
<dbReference type="EMBL" id="GIIL01003623">
    <property type="protein sequence ID" value="NOV47349.1"/>
    <property type="molecule type" value="Transcribed_RNA"/>
</dbReference>
<keyword evidence="12 18" id="KW-0443">Lipid metabolism</keyword>
<dbReference type="PANTHER" id="PTHR15362:SF4">
    <property type="entry name" value="CDP-DIACYLGLYCEROL--INOSITOL 3-PHOSPHATIDYLTRANSFERASE"/>
    <property type="match status" value="1"/>
</dbReference>
<evidence type="ECO:0000256" key="10">
    <source>
        <dbReference type="ARBA" id="ARBA00022842"/>
    </source>
</evidence>
<keyword evidence="11 20" id="KW-1133">Transmembrane helix</keyword>
<dbReference type="EC" id="2.7.8.11" evidence="5 18"/>
<dbReference type="InterPro" id="IPR000462">
    <property type="entry name" value="CDP-OH_P_trans"/>
</dbReference>
<keyword evidence="15" id="KW-0464">Manganese</keyword>
<comment type="cofactor">
    <cofactor evidence="2">
        <name>Mg(2+)</name>
        <dbReference type="ChEBI" id="CHEBI:18420"/>
    </cofactor>
</comment>
<evidence type="ECO:0000256" key="19">
    <source>
        <dbReference type="RuleBase" id="RU003750"/>
    </source>
</evidence>
<dbReference type="Gene3D" id="1.20.120.1760">
    <property type="match status" value="1"/>
</dbReference>
<dbReference type="GO" id="GO:0005794">
    <property type="term" value="C:Golgi apparatus"/>
    <property type="evidence" value="ECO:0007669"/>
    <property type="project" value="TreeGrafter"/>
</dbReference>
<evidence type="ECO:0000256" key="14">
    <source>
        <dbReference type="ARBA" id="ARBA00023209"/>
    </source>
</evidence>
<reference evidence="21" key="1">
    <citation type="submission" date="2020-03" db="EMBL/GenBank/DDBJ databases">
        <title>Transcriptomic Profiling of the Digestive Tract of the Rat Flea, Xenopsylla cheopis, Following Blood Feeding and Infection with Yersinia pestis.</title>
        <authorList>
            <person name="Bland D.M."/>
            <person name="Martens C.A."/>
            <person name="Virtaneva K."/>
            <person name="Kanakabandi K."/>
            <person name="Long D."/>
            <person name="Rosenke R."/>
            <person name="Saturday G.A."/>
            <person name="Hoyt F.H."/>
            <person name="Bruno D.P."/>
            <person name="Ribeiro J.M.C."/>
            <person name="Hinnebusch J."/>
        </authorList>
    </citation>
    <scope>NUCLEOTIDE SEQUENCE</scope>
</reference>
<accession>A0A6M2DM11</accession>
<keyword evidence="8 20" id="KW-0812">Transmembrane</keyword>
<evidence type="ECO:0000256" key="15">
    <source>
        <dbReference type="ARBA" id="ARBA00023211"/>
    </source>
</evidence>
<comment type="cofactor">
    <cofactor evidence="1">
        <name>Mn(2+)</name>
        <dbReference type="ChEBI" id="CHEBI:29035"/>
    </cofactor>
</comment>
<keyword evidence="6 18" id="KW-0444">Lipid biosynthesis</keyword>
<evidence type="ECO:0000256" key="1">
    <source>
        <dbReference type="ARBA" id="ARBA00001936"/>
    </source>
</evidence>
<evidence type="ECO:0000256" key="16">
    <source>
        <dbReference type="ARBA" id="ARBA00023264"/>
    </source>
</evidence>
<evidence type="ECO:0000256" key="8">
    <source>
        <dbReference type="ARBA" id="ARBA00022692"/>
    </source>
</evidence>
<evidence type="ECO:0000313" key="21">
    <source>
        <dbReference type="EMBL" id="NOV47349.1"/>
    </source>
</evidence>
<evidence type="ECO:0000256" key="7">
    <source>
        <dbReference type="ARBA" id="ARBA00022679"/>
    </source>
</evidence>
<dbReference type="GO" id="GO:0046872">
    <property type="term" value="F:metal ion binding"/>
    <property type="evidence" value="ECO:0007669"/>
    <property type="project" value="UniProtKB-KW"/>
</dbReference>
<evidence type="ECO:0000256" key="2">
    <source>
        <dbReference type="ARBA" id="ARBA00001946"/>
    </source>
</evidence>
<dbReference type="InterPro" id="IPR043130">
    <property type="entry name" value="CDP-OH_PTrfase_TM_dom"/>
</dbReference>
<keyword evidence="14 18" id="KW-0594">Phospholipid biosynthesis</keyword>
<dbReference type="FunFam" id="1.20.120.1760:FF:000003">
    <property type="entry name" value="CDP-diacylglycerol--inositol 3-phosphatidyltransferase"/>
    <property type="match status" value="1"/>
</dbReference>
<keyword evidence="10" id="KW-0460">Magnesium</keyword>
<evidence type="ECO:0000256" key="17">
    <source>
        <dbReference type="ARBA" id="ARBA00070582"/>
    </source>
</evidence>
<evidence type="ECO:0000256" key="11">
    <source>
        <dbReference type="ARBA" id="ARBA00022989"/>
    </source>
</evidence>
<protein>
    <recommendedName>
        <fullName evidence="17 18">CDP-diacylglycerol--inositol 3-phosphatidyltransferase</fullName>
        <ecNumber evidence="5 18">2.7.8.11</ecNumber>
    </recommendedName>
</protein>
<dbReference type="Pfam" id="PF01066">
    <property type="entry name" value="CDP-OH_P_transf"/>
    <property type="match status" value="1"/>
</dbReference>
<evidence type="ECO:0000256" key="4">
    <source>
        <dbReference type="ARBA" id="ARBA00010441"/>
    </source>
</evidence>
<evidence type="ECO:0000256" key="3">
    <source>
        <dbReference type="ARBA" id="ARBA00004141"/>
    </source>
</evidence>
<comment type="similarity">
    <text evidence="4 18 19">Belongs to the CDP-alcohol phosphatidyltransferase class-I family.</text>
</comment>
<dbReference type="AlphaFoldDB" id="A0A6M2DM11"/>
<dbReference type="GO" id="GO:0016020">
    <property type="term" value="C:membrane"/>
    <property type="evidence" value="ECO:0007669"/>
    <property type="project" value="UniProtKB-SubCell"/>
</dbReference>
<sequence>METENIFLFVPNLIGYGRVILALISFYFMPTNYVVACWSYIISGLLDAVDGHAARYFNQSTKFGAILDQLTDRCGTMCLLVTLSYFYPKYMFLFQLSMCIDIACHWIYLHSSLLQGKTSHKFIDMSENPIMHLYYTSKPVLFGMCAGNEAFYAALYLLYFTEGPFVAGISVFRMVAYLSAPVAIVKSFISIIHGIVACANLSKIDIEERKVLLKKQ</sequence>
<dbReference type="PROSITE" id="PS00379">
    <property type="entry name" value="CDP_ALCOHOL_P_TRANSF"/>
    <property type="match status" value="1"/>
</dbReference>
<dbReference type="GO" id="GO:0006661">
    <property type="term" value="P:phosphatidylinositol biosynthetic process"/>
    <property type="evidence" value="ECO:0007669"/>
    <property type="project" value="TreeGrafter"/>
</dbReference>